<evidence type="ECO:0000256" key="2">
    <source>
        <dbReference type="ARBA" id="ARBA00007095"/>
    </source>
</evidence>
<dbReference type="GO" id="GO:0006312">
    <property type="term" value="P:mitotic recombination"/>
    <property type="evidence" value="ECO:0007669"/>
    <property type="project" value="TreeGrafter"/>
</dbReference>
<dbReference type="InterPro" id="IPR020587">
    <property type="entry name" value="RecA_monomer-monomer_interface"/>
</dbReference>
<evidence type="ECO:0000256" key="6">
    <source>
        <dbReference type="RuleBase" id="RU003422"/>
    </source>
</evidence>
<protein>
    <recommendedName>
        <fullName evidence="7">DNA repair protein RAD51 homolog</fullName>
    </recommendedName>
</protein>
<feature type="domain" description="RecA family profile 1" evidence="9">
    <location>
        <begin position="104"/>
        <end position="275"/>
    </location>
</feature>
<evidence type="ECO:0000256" key="5">
    <source>
        <dbReference type="ARBA" id="ARBA00023242"/>
    </source>
</evidence>
<dbReference type="NCBIfam" id="TIGR02239">
    <property type="entry name" value="recomb_RAD51"/>
    <property type="match status" value="1"/>
</dbReference>
<reference evidence="11 12" key="1">
    <citation type="journal article" date="2024" name="Nat. Commun.">
        <title>Phylogenomics reveals the evolutionary origins of lichenization in chlorophyte algae.</title>
        <authorList>
            <person name="Puginier C."/>
            <person name="Libourel C."/>
            <person name="Otte J."/>
            <person name="Skaloud P."/>
            <person name="Haon M."/>
            <person name="Grisel S."/>
            <person name="Petersen M."/>
            <person name="Berrin J.G."/>
            <person name="Delaux P.M."/>
            <person name="Dal Grande F."/>
            <person name="Keller J."/>
        </authorList>
    </citation>
    <scope>NUCLEOTIDE SEQUENCE [LARGE SCALE GENOMIC DNA]</scope>
    <source>
        <strain evidence="11 12">SAG 2523</strain>
    </source>
</reference>
<name>A0AAW1TFT4_9CHLO</name>
<dbReference type="GO" id="GO:0070192">
    <property type="term" value="P:chromosome organization involved in meiotic cell cycle"/>
    <property type="evidence" value="ECO:0007669"/>
    <property type="project" value="TreeGrafter"/>
</dbReference>
<evidence type="ECO:0000259" key="10">
    <source>
        <dbReference type="PROSITE" id="PS50163"/>
    </source>
</evidence>
<dbReference type="PROSITE" id="PS50163">
    <property type="entry name" value="RECA_3"/>
    <property type="match status" value="1"/>
</dbReference>
<sequence>MAAQMQQQQQQQQQQEQDEAELQEQAGPWPVEKLMELGVAAADIKKLREGHVNTVEAVARATKKELTSIKGLSDAKVDKLQNEAWKLVPMGFTTASLINEQRGDILQITTGAKEFDDILDGGLETGSLTEIYGEYRGGKTQLCHTLCVTCQLPTDMGGGEGKAMYIDTEGSFRPQRLVQIAERYGLNPQDVLDNVAYARAHNTDHQSQLLLAAASMMADSRFALMIIDSATALYRTEFNGRGELSARQIHLGRFLRSLQRLADEFGIAVVITNQVVAANLEGGAMFAGPSVKPIGGNIMAHATTTRLWLKKGRGENRVCKIMSSPSLPERDANFAIGAEGICDAKD</sequence>
<dbReference type="GO" id="GO:0007131">
    <property type="term" value="P:reciprocal meiotic recombination"/>
    <property type="evidence" value="ECO:0007669"/>
    <property type="project" value="TreeGrafter"/>
</dbReference>
<comment type="function">
    <text evidence="7">Binds to single and double-stranded DNA and exhibits DNA-dependent ATPase activity. Unwinds duplex DNA. Component of the meiotic recombination pathway. Seems to play a role in mediating chromosome homology search, chromosome pairing and synapsis at early stages and probably chromosome crossing-over at later stages in meiosis. Probably is involved in the repair of meiotic double strand breaks (DBSs) and in homologous recombination.</text>
</comment>
<keyword evidence="7" id="KW-0233">DNA recombination</keyword>
<dbReference type="PANTHER" id="PTHR22942:SF39">
    <property type="entry name" value="DNA REPAIR PROTEIN RAD51 HOMOLOG 1"/>
    <property type="match status" value="1"/>
</dbReference>
<dbReference type="Pfam" id="PF08423">
    <property type="entry name" value="Rad51"/>
    <property type="match status" value="1"/>
</dbReference>
<dbReference type="SUPFAM" id="SSF52540">
    <property type="entry name" value="P-loop containing nucleoside triphosphate hydrolases"/>
    <property type="match status" value="1"/>
</dbReference>
<feature type="region of interest" description="Disordered" evidence="8">
    <location>
        <begin position="1"/>
        <end position="28"/>
    </location>
</feature>
<gene>
    <name evidence="11" type="ORF">WJX84_010838</name>
</gene>
<dbReference type="InterPro" id="IPR011941">
    <property type="entry name" value="DNA_recomb/repair_Rad51"/>
</dbReference>
<dbReference type="GO" id="GO:0003690">
    <property type="term" value="F:double-stranded DNA binding"/>
    <property type="evidence" value="ECO:0007669"/>
    <property type="project" value="InterPro"/>
</dbReference>
<proteinExistence type="inferred from homology"/>
<dbReference type="CDD" id="cd19513">
    <property type="entry name" value="Rad51"/>
    <property type="match status" value="1"/>
</dbReference>
<dbReference type="InterPro" id="IPR020588">
    <property type="entry name" value="RecA_ATP-bd"/>
</dbReference>
<dbReference type="NCBIfam" id="NF003301">
    <property type="entry name" value="PRK04301.1"/>
    <property type="match status" value="1"/>
</dbReference>
<organism evidence="11 12">
    <name type="scientific">Apatococcus fuscideae</name>
    <dbReference type="NCBI Taxonomy" id="2026836"/>
    <lineage>
        <taxon>Eukaryota</taxon>
        <taxon>Viridiplantae</taxon>
        <taxon>Chlorophyta</taxon>
        <taxon>core chlorophytes</taxon>
        <taxon>Trebouxiophyceae</taxon>
        <taxon>Chlorellales</taxon>
        <taxon>Chlorellaceae</taxon>
        <taxon>Apatococcus</taxon>
    </lineage>
</organism>
<evidence type="ECO:0000259" key="9">
    <source>
        <dbReference type="PROSITE" id="PS50162"/>
    </source>
</evidence>
<comment type="subcellular location">
    <subcellularLocation>
        <location evidence="1 7">Nucleus</location>
    </subcellularLocation>
</comment>
<evidence type="ECO:0000256" key="4">
    <source>
        <dbReference type="ARBA" id="ARBA00022840"/>
    </source>
</evidence>
<dbReference type="EMBL" id="JALJOV010000014">
    <property type="protein sequence ID" value="KAK9868736.1"/>
    <property type="molecule type" value="Genomic_DNA"/>
</dbReference>
<dbReference type="AlphaFoldDB" id="A0AAW1TFT4"/>
<dbReference type="GO" id="GO:0140664">
    <property type="term" value="F:ATP-dependent DNA damage sensor activity"/>
    <property type="evidence" value="ECO:0007669"/>
    <property type="project" value="InterPro"/>
</dbReference>
<dbReference type="Gene3D" id="3.40.50.300">
    <property type="entry name" value="P-loop containing nucleotide triphosphate hydrolases"/>
    <property type="match status" value="1"/>
</dbReference>
<dbReference type="FunFam" id="1.10.150.20:FF:000008">
    <property type="entry name" value="DNA repair protein RAD51 homolog"/>
    <property type="match status" value="1"/>
</dbReference>
<dbReference type="GO" id="GO:0003697">
    <property type="term" value="F:single-stranded DNA binding"/>
    <property type="evidence" value="ECO:0007669"/>
    <property type="project" value="InterPro"/>
</dbReference>
<dbReference type="InterPro" id="IPR003593">
    <property type="entry name" value="AAA+_ATPase"/>
</dbReference>
<dbReference type="Gene3D" id="1.10.150.20">
    <property type="entry name" value="5' to 3' exonuclease, C-terminal subdomain"/>
    <property type="match status" value="1"/>
</dbReference>
<evidence type="ECO:0000313" key="12">
    <source>
        <dbReference type="Proteomes" id="UP001485043"/>
    </source>
</evidence>
<dbReference type="InterPro" id="IPR027417">
    <property type="entry name" value="P-loop_NTPase"/>
</dbReference>
<dbReference type="GO" id="GO:0000794">
    <property type="term" value="C:condensed nuclear chromosome"/>
    <property type="evidence" value="ECO:0007669"/>
    <property type="project" value="TreeGrafter"/>
</dbReference>
<dbReference type="SMART" id="SM00382">
    <property type="entry name" value="AAA"/>
    <property type="match status" value="1"/>
</dbReference>
<dbReference type="PROSITE" id="PS50162">
    <property type="entry name" value="RECA_2"/>
    <property type="match status" value="1"/>
</dbReference>
<keyword evidence="5 7" id="KW-0539">Nucleus</keyword>
<dbReference type="GO" id="GO:0000150">
    <property type="term" value="F:DNA strand exchange activity"/>
    <property type="evidence" value="ECO:0007669"/>
    <property type="project" value="InterPro"/>
</dbReference>
<keyword evidence="3 6" id="KW-0547">Nucleotide-binding</keyword>
<feature type="domain" description="RecA family profile 2" evidence="10">
    <location>
        <begin position="283"/>
        <end position="346"/>
    </location>
</feature>
<dbReference type="InterPro" id="IPR016467">
    <property type="entry name" value="DNA_recomb/repair_RecA-like"/>
</dbReference>
<evidence type="ECO:0000256" key="3">
    <source>
        <dbReference type="ARBA" id="ARBA00022741"/>
    </source>
</evidence>
<feature type="compositionally biased region" description="Low complexity" evidence="8">
    <location>
        <begin position="1"/>
        <end position="15"/>
    </location>
</feature>
<keyword evidence="7" id="KW-0227">DNA damage</keyword>
<dbReference type="GO" id="GO:0042148">
    <property type="term" value="P:DNA strand invasion"/>
    <property type="evidence" value="ECO:0007669"/>
    <property type="project" value="TreeGrafter"/>
</dbReference>
<keyword evidence="12" id="KW-1185">Reference proteome</keyword>
<comment type="caution">
    <text evidence="11">The sequence shown here is derived from an EMBL/GenBank/DDBJ whole genome shotgun (WGS) entry which is preliminary data.</text>
</comment>
<dbReference type="GO" id="GO:1990426">
    <property type="term" value="P:mitotic recombination-dependent replication fork processing"/>
    <property type="evidence" value="ECO:0007669"/>
    <property type="project" value="InterPro"/>
</dbReference>
<dbReference type="SUPFAM" id="SSF47794">
    <property type="entry name" value="Rad51 N-terminal domain-like"/>
    <property type="match status" value="1"/>
</dbReference>
<evidence type="ECO:0000313" key="11">
    <source>
        <dbReference type="EMBL" id="KAK9868736.1"/>
    </source>
</evidence>
<dbReference type="GO" id="GO:0005524">
    <property type="term" value="F:ATP binding"/>
    <property type="evidence" value="ECO:0007669"/>
    <property type="project" value="UniProtKB-KW"/>
</dbReference>
<dbReference type="InterPro" id="IPR013632">
    <property type="entry name" value="Rad51_C"/>
</dbReference>
<dbReference type="Pfam" id="PF14520">
    <property type="entry name" value="HHH_5"/>
    <property type="match status" value="1"/>
</dbReference>
<keyword evidence="7" id="KW-0238">DNA-binding</keyword>
<dbReference type="InterPro" id="IPR010995">
    <property type="entry name" value="DNA_repair_Rad51/TF_NusA_a-hlx"/>
</dbReference>
<evidence type="ECO:0000256" key="1">
    <source>
        <dbReference type="ARBA" id="ARBA00004123"/>
    </source>
</evidence>
<dbReference type="Proteomes" id="UP001485043">
    <property type="component" value="Unassembled WGS sequence"/>
</dbReference>
<accession>A0AAW1TFT4</accession>
<dbReference type="PANTHER" id="PTHR22942">
    <property type="entry name" value="RECA/RAD51/RADA DNA STRAND-PAIRING FAMILY MEMBER"/>
    <property type="match status" value="1"/>
</dbReference>
<keyword evidence="4 6" id="KW-0067">ATP-binding</keyword>
<comment type="similarity">
    <text evidence="2 7">Belongs to the RecA family. RAD51 subfamily.</text>
</comment>
<dbReference type="GO" id="GO:0000730">
    <property type="term" value="P:DNA recombinase assembly"/>
    <property type="evidence" value="ECO:0007669"/>
    <property type="project" value="TreeGrafter"/>
</dbReference>
<dbReference type="PIRSF" id="PIRSF005856">
    <property type="entry name" value="Rad51"/>
    <property type="match status" value="1"/>
</dbReference>
<keyword evidence="7" id="KW-0234">DNA repair</keyword>
<evidence type="ECO:0000256" key="7">
    <source>
        <dbReference type="RuleBase" id="RU364139"/>
    </source>
</evidence>
<evidence type="ECO:0000256" key="8">
    <source>
        <dbReference type="SAM" id="MobiDB-lite"/>
    </source>
</evidence>
<dbReference type="FunFam" id="3.40.50.300:FF:000092">
    <property type="entry name" value="DNA repair protein Rad51 homolog"/>
    <property type="match status" value="1"/>
</dbReference>